<name>A0ABW3JEC3_9HYPH</name>
<organism evidence="2 3">
    <name type="scientific">Methyloligella solikamskensis</name>
    <dbReference type="NCBI Taxonomy" id="1177756"/>
    <lineage>
        <taxon>Bacteria</taxon>
        <taxon>Pseudomonadati</taxon>
        <taxon>Pseudomonadota</taxon>
        <taxon>Alphaproteobacteria</taxon>
        <taxon>Hyphomicrobiales</taxon>
        <taxon>Hyphomicrobiaceae</taxon>
        <taxon>Methyloligella</taxon>
    </lineage>
</organism>
<protein>
    <submittedName>
        <fullName evidence="2">Uncharacterized protein</fullName>
    </submittedName>
</protein>
<accession>A0ABW3JEC3</accession>
<gene>
    <name evidence="2" type="ORF">ACFQ2F_15155</name>
</gene>
<evidence type="ECO:0000313" key="3">
    <source>
        <dbReference type="Proteomes" id="UP001597102"/>
    </source>
</evidence>
<dbReference type="Proteomes" id="UP001597102">
    <property type="component" value="Unassembled WGS sequence"/>
</dbReference>
<reference evidence="3" key="1">
    <citation type="journal article" date="2019" name="Int. J. Syst. Evol. Microbiol.">
        <title>The Global Catalogue of Microorganisms (GCM) 10K type strain sequencing project: providing services to taxonomists for standard genome sequencing and annotation.</title>
        <authorList>
            <consortium name="The Broad Institute Genomics Platform"/>
            <consortium name="The Broad Institute Genome Sequencing Center for Infectious Disease"/>
            <person name="Wu L."/>
            <person name="Ma J."/>
        </authorList>
    </citation>
    <scope>NUCLEOTIDE SEQUENCE [LARGE SCALE GENOMIC DNA]</scope>
    <source>
        <strain evidence="3">CCUG 61697</strain>
    </source>
</reference>
<proteinExistence type="predicted"/>
<keyword evidence="3" id="KW-1185">Reference proteome</keyword>
<sequence>MNLFRSKNLFGNAIIRAFVALVAGAAMLVYGHNPALSADAANEISGAGMLAQELSDNEQVQPKSTEPLPLPADEKASSEAAKQSSEGDDGPKPQFDISALPERVQENLAKIIQAAQTGNLEAMRPVLESNGLKPMVRNGPSTDPIAYWKKQSVDGSGRDILADILNVFSSGFVEIERKDSTMYIWPYFAERDLTKLNPVEQVELFRIVPPKLAVKMMKSGKYTGYRAGISERGILHYFKK</sequence>
<evidence type="ECO:0000256" key="1">
    <source>
        <dbReference type="SAM" id="MobiDB-lite"/>
    </source>
</evidence>
<feature type="region of interest" description="Disordered" evidence="1">
    <location>
        <begin position="55"/>
        <end position="96"/>
    </location>
</feature>
<dbReference type="EMBL" id="JBHTJO010000002">
    <property type="protein sequence ID" value="MFD0988436.1"/>
    <property type="molecule type" value="Genomic_DNA"/>
</dbReference>
<dbReference type="RefSeq" id="WP_379091506.1">
    <property type="nucleotide sequence ID" value="NZ_JBHTJO010000002.1"/>
</dbReference>
<evidence type="ECO:0000313" key="2">
    <source>
        <dbReference type="EMBL" id="MFD0988436.1"/>
    </source>
</evidence>
<comment type="caution">
    <text evidence="2">The sequence shown here is derived from an EMBL/GenBank/DDBJ whole genome shotgun (WGS) entry which is preliminary data.</text>
</comment>